<keyword evidence="1" id="KW-0479">Metal-binding</keyword>
<keyword evidence="5" id="KW-1185">Reference proteome</keyword>
<feature type="compositionally biased region" description="Polar residues" evidence="2">
    <location>
        <begin position="263"/>
        <end position="273"/>
    </location>
</feature>
<accession>M3IK28</accession>
<dbReference type="HOGENOM" id="CLU_505247_0_0_1"/>
<dbReference type="Proteomes" id="UP000011777">
    <property type="component" value="Unassembled WGS sequence"/>
</dbReference>
<feature type="compositionally biased region" description="Low complexity" evidence="2">
    <location>
        <begin position="1"/>
        <end position="18"/>
    </location>
</feature>
<feature type="compositionally biased region" description="Low complexity" evidence="2">
    <location>
        <begin position="190"/>
        <end position="219"/>
    </location>
</feature>
<feature type="compositionally biased region" description="Low complexity" evidence="2">
    <location>
        <begin position="57"/>
        <end position="74"/>
    </location>
</feature>
<reference evidence="4 5" key="1">
    <citation type="submission" date="2013-02" db="EMBL/GenBank/DDBJ databases">
        <title>Genome sequence of Candida maltosa Xu316, a potential industrial strain for xylitol and ethanol production.</title>
        <authorList>
            <person name="Yu J."/>
            <person name="Wang Q."/>
            <person name="Geng X."/>
            <person name="Bao W."/>
            <person name="He P."/>
            <person name="Cai J."/>
        </authorList>
    </citation>
    <scope>NUCLEOTIDE SEQUENCE [LARGE SCALE GENOMIC DNA]</scope>
    <source>
        <strain evidence="5">Xu316</strain>
    </source>
</reference>
<feature type="region of interest" description="Disordered" evidence="2">
    <location>
        <begin position="245"/>
        <end position="282"/>
    </location>
</feature>
<feature type="region of interest" description="Disordered" evidence="2">
    <location>
        <begin position="164"/>
        <end position="219"/>
    </location>
</feature>
<dbReference type="PROSITE" id="PS50157">
    <property type="entry name" value="ZINC_FINGER_C2H2_2"/>
    <property type="match status" value="1"/>
</dbReference>
<dbReference type="GO" id="GO:0008270">
    <property type="term" value="F:zinc ion binding"/>
    <property type="evidence" value="ECO:0007669"/>
    <property type="project" value="UniProtKB-KW"/>
</dbReference>
<sequence length="539" mass="61028">MDHINLPPNNHNHNQHYQQPPPPPPQTAPPPLQQQQQQQQPQQHFQQQNQLHHDNYPLINSHPILHPHPNLPILKSSASPPTSPNLNDPLLTSNVHNVSMNRKNSHASSTTSSSTASSLMTNVNDGQICQFCSKKFSHKTSLNRHLDIKKGDNLHPIDQINLIRSNNHPNSISHNRRRSSEVSFQSMVESNSLNSTNNTNTSTTNNTAATTPVTSTSTSISGVLSTAPITTTTNTLVGGAIPMGSTATTTTKKRRMSKKSMAVSQMSSDSASGQKEKSKLRRKLRDRRIKAKILTNEWFQDLFANNLLPFYHESNPDPNNPETFVNLVALYLPVNDWPMISSFPDKNCINLIINRMKVRNKLNLINFLNLSFTAYDILNDNQKKILWETQSSNILKSTIGKFSICDLYDIKSVISTREQSNFEEICRNDKLSAFVEVDSVVNNSPTTIPLPHQSNQYDELDKNEEDEDEENEEEEQNQQQQHQHQQKQSPPSQQQQQQAPQQFNQSQLPQNPGNSYMSQIHDPQQHGFDDFSSNFDNIY</sequence>
<keyword evidence="1" id="KW-0863">Zinc-finger</keyword>
<dbReference type="InterPro" id="IPR013087">
    <property type="entry name" value="Znf_C2H2_type"/>
</dbReference>
<evidence type="ECO:0000313" key="4">
    <source>
        <dbReference type="EMBL" id="EMG46756.1"/>
    </source>
</evidence>
<feature type="compositionally biased region" description="Polar residues" evidence="2">
    <location>
        <begin position="513"/>
        <end position="522"/>
    </location>
</feature>
<evidence type="ECO:0000313" key="5">
    <source>
        <dbReference type="Proteomes" id="UP000011777"/>
    </source>
</evidence>
<dbReference type="OrthoDB" id="4095993at2759"/>
<feature type="domain" description="C2H2-type" evidence="3">
    <location>
        <begin position="127"/>
        <end position="154"/>
    </location>
</feature>
<gene>
    <name evidence="4" type="ORF">G210_2983</name>
</gene>
<comment type="caution">
    <text evidence="4">The sequence shown here is derived from an EMBL/GenBank/DDBJ whole genome shotgun (WGS) entry which is preliminary data.</text>
</comment>
<protein>
    <recommendedName>
        <fullName evidence="3">C2H2-type domain-containing protein</fullName>
    </recommendedName>
</protein>
<feature type="compositionally biased region" description="Low complexity" evidence="2">
    <location>
        <begin position="33"/>
        <end position="50"/>
    </location>
</feature>
<proteinExistence type="predicted"/>
<dbReference type="eggNOG" id="ENOG502QQV3">
    <property type="taxonomic scope" value="Eukaryota"/>
</dbReference>
<dbReference type="OMA" id="LWINESQ"/>
<dbReference type="AlphaFoldDB" id="M3IK28"/>
<evidence type="ECO:0000256" key="2">
    <source>
        <dbReference type="SAM" id="MobiDB-lite"/>
    </source>
</evidence>
<feature type="compositionally biased region" description="Polar residues" evidence="2">
    <location>
        <begin position="443"/>
        <end position="457"/>
    </location>
</feature>
<organism evidence="4 5">
    <name type="scientific">Candida maltosa (strain Xu316)</name>
    <name type="common">Yeast</name>
    <dbReference type="NCBI Taxonomy" id="1245528"/>
    <lineage>
        <taxon>Eukaryota</taxon>
        <taxon>Fungi</taxon>
        <taxon>Dikarya</taxon>
        <taxon>Ascomycota</taxon>
        <taxon>Saccharomycotina</taxon>
        <taxon>Pichiomycetes</taxon>
        <taxon>Debaryomycetaceae</taxon>
        <taxon>Candida/Lodderomyces clade</taxon>
        <taxon>Candida</taxon>
    </lineage>
</organism>
<dbReference type="STRING" id="1245528.M3IK28"/>
<keyword evidence="1" id="KW-0862">Zinc</keyword>
<feature type="compositionally biased region" description="Acidic residues" evidence="2">
    <location>
        <begin position="461"/>
        <end position="476"/>
    </location>
</feature>
<evidence type="ECO:0000256" key="1">
    <source>
        <dbReference type="PROSITE-ProRule" id="PRU00042"/>
    </source>
</evidence>
<name>M3IK28_CANMX</name>
<feature type="region of interest" description="Disordered" evidence="2">
    <location>
        <begin position="1"/>
        <end position="93"/>
    </location>
</feature>
<evidence type="ECO:0000259" key="3">
    <source>
        <dbReference type="PROSITE" id="PS50157"/>
    </source>
</evidence>
<feature type="compositionally biased region" description="Polar residues" evidence="2">
    <location>
        <begin position="164"/>
        <end position="173"/>
    </location>
</feature>
<dbReference type="EMBL" id="AOGT01001879">
    <property type="protein sequence ID" value="EMG46756.1"/>
    <property type="molecule type" value="Genomic_DNA"/>
</dbReference>
<feature type="compositionally biased region" description="Low complexity" evidence="2">
    <location>
        <begin position="477"/>
        <end position="512"/>
    </location>
</feature>
<feature type="compositionally biased region" description="Pro residues" evidence="2">
    <location>
        <begin position="19"/>
        <end position="32"/>
    </location>
</feature>
<feature type="region of interest" description="Disordered" evidence="2">
    <location>
        <begin position="443"/>
        <end position="539"/>
    </location>
</feature>
<feature type="compositionally biased region" description="Polar residues" evidence="2">
    <location>
        <begin position="76"/>
        <end position="93"/>
    </location>
</feature>